<evidence type="ECO:0000256" key="5">
    <source>
        <dbReference type="ARBA" id="ARBA00022764"/>
    </source>
</evidence>
<keyword evidence="9" id="KW-0966">Cell projection</keyword>
<dbReference type="GO" id="GO:0009428">
    <property type="term" value="C:bacterial-type flagellum basal body, distal rod, P ring"/>
    <property type="evidence" value="ECO:0007669"/>
    <property type="project" value="InterPro"/>
</dbReference>
<dbReference type="GO" id="GO:0005198">
    <property type="term" value="F:structural molecule activity"/>
    <property type="evidence" value="ECO:0007669"/>
    <property type="project" value="InterPro"/>
</dbReference>
<dbReference type="PANTHER" id="PTHR30381:SF0">
    <property type="entry name" value="FLAGELLAR P-RING PROTEIN"/>
    <property type="match status" value="1"/>
</dbReference>
<comment type="function">
    <text evidence="1 8">Assembles around the rod to form the L-ring and probably protects the motor/basal body from shearing forces during rotation.</text>
</comment>
<dbReference type="EMBL" id="CP102480">
    <property type="protein sequence ID" value="UUX50491.1"/>
    <property type="molecule type" value="Genomic_DNA"/>
</dbReference>
<evidence type="ECO:0000313" key="9">
    <source>
        <dbReference type="EMBL" id="UUX50491.1"/>
    </source>
</evidence>
<comment type="subunit">
    <text evidence="8">The basal body constitutes a major portion of the flagellar organelle and consists of four rings (L,P,S, and M) mounted on a central rod.</text>
</comment>
<comment type="similarity">
    <text evidence="8">Belongs to the FlgI family.</text>
</comment>
<evidence type="ECO:0000313" key="10">
    <source>
        <dbReference type="Proteomes" id="UP001060336"/>
    </source>
</evidence>
<protein>
    <recommendedName>
        <fullName evidence="3 8">Flagellar P-ring protein</fullName>
    </recommendedName>
    <alternativeName>
        <fullName evidence="7 8">Basal body P-ring protein</fullName>
    </alternativeName>
</protein>
<evidence type="ECO:0000256" key="8">
    <source>
        <dbReference type="HAMAP-Rule" id="MF_00416"/>
    </source>
</evidence>
<organism evidence="9 10">
    <name type="scientific">Nisaea acidiphila</name>
    <dbReference type="NCBI Taxonomy" id="1862145"/>
    <lineage>
        <taxon>Bacteria</taxon>
        <taxon>Pseudomonadati</taxon>
        <taxon>Pseudomonadota</taxon>
        <taxon>Alphaproteobacteria</taxon>
        <taxon>Rhodospirillales</taxon>
        <taxon>Thalassobaculaceae</taxon>
        <taxon>Nisaea</taxon>
    </lineage>
</organism>
<accession>A0A9J7AS78</accession>
<comment type="subcellular location">
    <subcellularLocation>
        <location evidence="2 8">Bacterial flagellum basal body</location>
    </subcellularLocation>
</comment>
<evidence type="ECO:0000256" key="2">
    <source>
        <dbReference type="ARBA" id="ARBA00004117"/>
    </source>
</evidence>
<dbReference type="RefSeq" id="WP_257769666.1">
    <property type="nucleotide sequence ID" value="NZ_CP102480.1"/>
</dbReference>
<dbReference type="KEGG" id="naci:NUH88_02100"/>
<reference evidence="9" key="1">
    <citation type="submission" date="2022-08" db="EMBL/GenBank/DDBJ databases">
        <title>Nisaea acidiphila sp. nov., isolated from a marine algal debris and emended description of the genus Nisaea Urios et al. 2008.</title>
        <authorList>
            <person name="Kwon K."/>
        </authorList>
    </citation>
    <scope>NUCLEOTIDE SEQUENCE</scope>
    <source>
        <strain evidence="9">MEBiC11861</strain>
    </source>
</reference>
<name>A0A9J7AS78_9PROT</name>
<keyword evidence="4 8" id="KW-0732">Signal</keyword>
<gene>
    <name evidence="8" type="primary">flgI</name>
    <name evidence="9" type="ORF">NUH88_02100</name>
</gene>
<keyword evidence="5" id="KW-0574">Periplasm</keyword>
<keyword evidence="9" id="KW-0969">Cilium</keyword>
<proteinExistence type="inferred from homology"/>
<dbReference type="GO" id="GO:0030288">
    <property type="term" value="C:outer membrane-bounded periplasmic space"/>
    <property type="evidence" value="ECO:0007669"/>
    <property type="project" value="InterPro"/>
</dbReference>
<dbReference type="InterPro" id="IPR001782">
    <property type="entry name" value="Flag_FlgI"/>
</dbReference>
<feature type="signal peptide" evidence="8">
    <location>
        <begin position="1"/>
        <end position="37"/>
    </location>
</feature>
<evidence type="ECO:0000256" key="7">
    <source>
        <dbReference type="ARBA" id="ARBA00032344"/>
    </source>
</evidence>
<evidence type="ECO:0000256" key="1">
    <source>
        <dbReference type="ARBA" id="ARBA00002591"/>
    </source>
</evidence>
<dbReference type="PRINTS" id="PR01010">
    <property type="entry name" value="FLGPRINGFLGI"/>
</dbReference>
<keyword evidence="6 8" id="KW-0975">Bacterial flagellum</keyword>
<evidence type="ECO:0000256" key="3">
    <source>
        <dbReference type="ARBA" id="ARBA00019515"/>
    </source>
</evidence>
<evidence type="ECO:0000256" key="4">
    <source>
        <dbReference type="ARBA" id="ARBA00022729"/>
    </source>
</evidence>
<feature type="chain" id="PRO_5039966409" description="Flagellar P-ring protein" evidence="8">
    <location>
        <begin position="38"/>
        <end position="384"/>
    </location>
</feature>
<dbReference type="Proteomes" id="UP001060336">
    <property type="component" value="Chromosome"/>
</dbReference>
<dbReference type="AlphaFoldDB" id="A0A9J7AS78"/>
<dbReference type="GO" id="GO:0071973">
    <property type="term" value="P:bacterial-type flagellum-dependent cell motility"/>
    <property type="evidence" value="ECO:0007669"/>
    <property type="project" value="InterPro"/>
</dbReference>
<keyword evidence="9" id="KW-0282">Flagellum</keyword>
<sequence precursor="true">MRPQKIYETRSSFIKRTATGLLAAACLLLASAGSSEAQTRIKDIVDFEGVRENMLVGYGLVVGLNGTGDSLDSAIFTRESLVGMLERLGVNARDDDLDTDNVAAVMVTATLPPFAKQGSRIDVSISAIGDAEDLLGGTLLVTPLIGADGEVYAVGQGSVATGAISAAGEGETIVQGVPTSGRIANGAIIEREIDFSMQQMETVTIALKNPDFTTARRISQAINAFVGLPVAQVRDLASVRMLVPENYRGNAVALITDVEQLRVTPDIPAKVVINETTGIIVMGENVRISTVAIAQGNLTIRITETPQVSQPQPFAQTGETVTVPRTQIEIDQDEDKQLSVLSQSVTLQELVDGLNALGIGPRDLISILQAIKAAGALQAEIEVL</sequence>
<keyword evidence="10" id="KW-1185">Reference proteome</keyword>
<dbReference type="PANTHER" id="PTHR30381">
    <property type="entry name" value="FLAGELLAR P-RING PERIPLASMIC PROTEIN FLGI"/>
    <property type="match status" value="1"/>
</dbReference>
<evidence type="ECO:0000256" key="6">
    <source>
        <dbReference type="ARBA" id="ARBA00023143"/>
    </source>
</evidence>
<dbReference type="Pfam" id="PF02119">
    <property type="entry name" value="FlgI"/>
    <property type="match status" value="1"/>
</dbReference>
<dbReference type="HAMAP" id="MF_00416">
    <property type="entry name" value="FlgI"/>
    <property type="match status" value="1"/>
</dbReference>
<dbReference type="NCBIfam" id="NF003676">
    <property type="entry name" value="PRK05303.1"/>
    <property type="match status" value="1"/>
</dbReference>